<dbReference type="AlphaFoldDB" id="A0AAN2A785"/>
<evidence type="ECO:0000313" key="1">
    <source>
        <dbReference type="EMBL" id="CAD0215955.1"/>
    </source>
</evidence>
<reference evidence="1 2" key="1">
    <citation type="submission" date="2020-06" db="EMBL/GenBank/DDBJ databases">
        <authorList>
            <person name="De Coninck B."/>
            <person name="Ibrahim H."/>
        </authorList>
    </citation>
    <scope>NUCLEOTIDE SEQUENCE [LARGE SCALE GENOMIC DNA]</scope>
    <source>
        <strain evidence="1">Ag_rhizogenes_K599</strain>
    </source>
</reference>
<gene>
    <name evidence="1" type="ORF">AGRHK599_LOCUS4212</name>
</gene>
<name>A0AAN2A785_RHIRH</name>
<dbReference type="EMBL" id="CAICSX020000002">
    <property type="protein sequence ID" value="CAD0215955.1"/>
    <property type="molecule type" value="Genomic_DNA"/>
</dbReference>
<proteinExistence type="predicted"/>
<evidence type="ECO:0000313" key="2">
    <source>
        <dbReference type="Proteomes" id="UP000528185"/>
    </source>
</evidence>
<comment type="caution">
    <text evidence="1">The sequence shown here is derived from an EMBL/GenBank/DDBJ whole genome shotgun (WGS) entry which is preliminary data.</text>
</comment>
<sequence>MMFRILTFLEMLPVWRSRRIEAKKYRAAGGHFELGAARVPLRPNQTFAGAAGTETLPDTLPDMEDADARQALSWLGLGQNFSAVDMAAGGDPDVGCHPAECN</sequence>
<organism evidence="1 2">
    <name type="scientific">Rhizobium rhizogenes</name>
    <name type="common">Agrobacterium rhizogenes</name>
    <dbReference type="NCBI Taxonomy" id="359"/>
    <lineage>
        <taxon>Bacteria</taxon>
        <taxon>Pseudomonadati</taxon>
        <taxon>Pseudomonadota</taxon>
        <taxon>Alphaproteobacteria</taxon>
        <taxon>Hyphomicrobiales</taxon>
        <taxon>Rhizobiaceae</taxon>
        <taxon>Rhizobium/Agrobacterium group</taxon>
        <taxon>Rhizobium</taxon>
    </lineage>
</organism>
<accession>A0AAN2A785</accession>
<protein>
    <submittedName>
        <fullName evidence="1">Uncharacterized protein</fullName>
    </submittedName>
</protein>
<dbReference type="KEGG" id="aro:B0909_17090"/>
<dbReference type="Proteomes" id="UP000528185">
    <property type="component" value="Unassembled WGS sequence"/>
</dbReference>